<sequence length="119" mass="13139">MPSFRLELEILDVRPGHAPPEVLATLLGQLRASGHHLDGHDLDVVAGTPRLYVRFVVPDSNDAEEDAEAFIAADTARKAVDAAAVPGRLWVLRRRKGAWLPARWHHPSPLGDHVRYDDG</sequence>
<dbReference type="Proteomes" id="UP001434337">
    <property type="component" value="Chromosome"/>
</dbReference>
<name>A0ABZ3C636_9ACTN</name>
<organism evidence="1 2">
    <name type="scientific">Propioniciclava soli</name>
    <dbReference type="NCBI Taxonomy" id="2775081"/>
    <lineage>
        <taxon>Bacteria</taxon>
        <taxon>Bacillati</taxon>
        <taxon>Actinomycetota</taxon>
        <taxon>Actinomycetes</taxon>
        <taxon>Propionibacteriales</taxon>
        <taxon>Propionibacteriaceae</taxon>
        <taxon>Propioniciclava</taxon>
    </lineage>
</organism>
<dbReference type="RefSeq" id="WP_342372202.1">
    <property type="nucleotide sequence ID" value="NZ_CP115965.1"/>
</dbReference>
<gene>
    <name evidence="1" type="ORF">PCC79_14170</name>
</gene>
<keyword evidence="2" id="KW-1185">Reference proteome</keyword>
<proteinExistence type="predicted"/>
<protein>
    <submittedName>
        <fullName evidence="1">Uncharacterized protein</fullName>
    </submittedName>
</protein>
<evidence type="ECO:0000313" key="1">
    <source>
        <dbReference type="EMBL" id="WZW98025.1"/>
    </source>
</evidence>
<reference evidence="1 2" key="1">
    <citation type="journal article" date="2023" name="Environ Microbiome">
        <title>A coral-associated actinobacterium mitigates coral bleaching under heat stress.</title>
        <authorList>
            <person name="Li J."/>
            <person name="Zou Y."/>
            <person name="Li Q."/>
            <person name="Zhang J."/>
            <person name="Bourne D.G."/>
            <person name="Lyu Y."/>
            <person name="Liu C."/>
            <person name="Zhang S."/>
        </authorList>
    </citation>
    <scope>NUCLEOTIDE SEQUENCE [LARGE SCALE GENOMIC DNA]</scope>
    <source>
        <strain evidence="1 2">SCSIO 13291</strain>
    </source>
</reference>
<evidence type="ECO:0000313" key="2">
    <source>
        <dbReference type="Proteomes" id="UP001434337"/>
    </source>
</evidence>
<accession>A0ABZ3C636</accession>
<dbReference type="EMBL" id="CP115965">
    <property type="protein sequence ID" value="WZW98025.1"/>
    <property type="molecule type" value="Genomic_DNA"/>
</dbReference>